<dbReference type="RefSeq" id="WP_324715565.1">
    <property type="nucleotide sequence ID" value="NZ_CP141615.1"/>
</dbReference>
<keyword evidence="6" id="KW-1185">Reference proteome</keyword>
<dbReference type="InterPro" id="IPR036388">
    <property type="entry name" value="WH-like_DNA-bd_sf"/>
</dbReference>
<dbReference type="InterPro" id="IPR050679">
    <property type="entry name" value="Bact_HTH_transcr_reg"/>
</dbReference>
<protein>
    <submittedName>
        <fullName evidence="5">GntR family transcriptional regulator</fullName>
    </submittedName>
</protein>
<evidence type="ECO:0000259" key="4">
    <source>
        <dbReference type="PROSITE" id="PS50949"/>
    </source>
</evidence>
<feature type="domain" description="HTH gntR-type" evidence="4">
    <location>
        <begin position="14"/>
        <end position="80"/>
    </location>
</feature>
<dbReference type="PROSITE" id="PS50949">
    <property type="entry name" value="HTH_GNTR"/>
    <property type="match status" value="1"/>
</dbReference>
<evidence type="ECO:0000256" key="3">
    <source>
        <dbReference type="ARBA" id="ARBA00023163"/>
    </source>
</evidence>
<dbReference type="Pfam" id="PF07702">
    <property type="entry name" value="UTRA"/>
    <property type="match status" value="1"/>
</dbReference>
<dbReference type="CDD" id="cd07377">
    <property type="entry name" value="WHTH_GntR"/>
    <property type="match status" value="1"/>
</dbReference>
<dbReference type="PANTHER" id="PTHR44846">
    <property type="entry name" value="MANNOSYL-D-GLYCERATE TRANSPORT/METABOLISM SYSTEM REPRESSOR MNGR-RELATED"/>
    <property type="match status" value="1"/>
</dbReference>
<dbReference type="SMART" id="SM00866">
    <property type="entry name" value="UTRA"/>
    <property type="match status" value="1"/>
</dbReference>
<dbReference type="InterPro" id="IPR028978">
    <property type="entry name" value="Chorismate_lyase_/UTRA_dom_sf"/>
</dbReference>
<dbReference type="PANTHER" id="PTHR44846:SF17">
    <property type="entry name" value="GNTR-FAMILY TRANSCRIPTIONAL REGULATOR"/>
    <property type="match status" value="1"/>
</dbReference>
<dbReference type="Gene3D" id="3.40.1410.10">
    <property type="entry name" value="Chorismate lyase-like"/>
    <property type="match status" value="1"/>
</dbReference>
<dbReference type="InterPro" id="IPR011663">
    <property type="entry name" value="UTRA"/>
</dbReference>
<name>A0ABZ1BUM9_9FIRM</name>
<dbReference type="Pfam" id="PF00392">
    <property type="entry name" value="GntR"/>
    <property type="match status" value="1"/>
</dbReference>
<dbReference type="SUPFAM" id="SSF64288">
    <property type="entry name" value="Chorismate lyase-like"/>
    <property type="match status" value="1"/>
</dbReference>
<dbReference type="SMART" id="SM00345">
    <property type="entry name" value="HTH_GNTR"/>
    <property type="match status" value="1"/>
</dbReference>
<evidence type="ECO:0000256" key="2">
    <source>
        <dbReference type="ARBA" id="ARBA00023125"/>
    </source>
</evidence>
<sequence length="256" mass="28741">MSEELRIQHRRRRLPLYAEVQQDLRQLIQSWPRSAPLPSEPKLASQLGVSRPTVREALHALEREGLILRRQGVGTFVLGPDRSVTTGLEELRGIPRIIRASGKEPCIDHQQWSLEPATPDVAGALQVSPGDTVVAIRQVYRADGHPIALGVSRLPQRVGVPLDVLGREAIDAGQQGRPLFEVLDQVARRRVRYAVAEIAAELPDAELTALLEVDPATPLVKLTETHFDDRNVPIIHSVDYIVWHRFKLQIVRQRRT</sequence>
<gene>
    <name evidence="5" type="ORF">U7230_09280</name>
</gene>
<dbReference type="EMBL" id="CP141615">
    <property type="protein sequence ID" value="WRP16293.1"/>
    <property type="molecule type" value="Genomic_DNA"/>
</dbReference>
<evidence type="ECO:0000313" key="5">
    <source>
        <dbReference type="EMBL" id="WRP16293.1"/>
    </source>
</evidence>
<dbReference type="Gene3D" id="1.10.10.10">
    <property type="entry name" value="Winged helix-like DNA-binding domain superfamily/Winged helix DNA-binding domain"/>
    <property type="match status" value="1"/>
</dbReference>
<proteinExistence type="predicted"/>
<reference evidence="5 6" key="1">
    <citation type="journal article" date="2024" name="Front. Microbiol.">
        <title>Novel thermophilic genera Geochorda gen. nov. and Carboxydochorda gen. nov. from the deep terrestrial subsurface reveal the ecophysiological diversity in the class Limnochordia.</title>
        <authorList>
            <person name="Karnachuk O.V."/>
            <person name="Lukina A.P."/>
            <person name="Avakyan M.R."/>
            <person name="Kadnikov V.V."/>
            <person name="Begmatov S."/>
            <person name="Beletsky A.V."/>
            <person name="Vlasova K.G."/>
            <person name="Novikov A.A."/>
            <person name="Shcherbakova V.A."/>
            <person name="Mardanov A.V."/>
            <person name="Ravin N.V."/>
        </authorList>
    </citation>
    <scope>NUCLEOTIDE SEQUENCE [LARGE SCALE GENOMIC DNA]</scope>
    <source>
        <strain evidence="5 6">L945</strain>
    </source>
</reference>
<dbReference type="InterPro" id="IPR000524">
    <property type="entry name" value="Tscrpt_reg_HTH_GntR"/>
</dbReference>
<dbReference type="PRINTS" id="PR00035">
    <property type="entry name" value="HTHGNTR"/>
</dbReference>
<keyword evidence="2" id="KW-0238">DNA-binding</keyword>
<organism evidence="5 6">
    <name type="scientific">Carboxydichorda subterranea</name>
    <dbReference type="NCBI Taxonomy" id="3109565"/>
    <lineage>
        <taxon>Bacteria</taxon>
        <taxon>Bacillati</taxon>
        <taxon>Bacillota</taxon>
        <taxon>Limnochordia</taxon>
        <taxon>Limnochordales</taxon>
        <taxon>Geochordaceae</taxon>
        <taxon>Carboxydichorda</taxon>
    </lineage>
</organism>
<dbReference type="InterPro" id="IPR036390">
    <property type="entry name" value="WH_DNA-bd_sf"/>
</dbReference>
<keyword evidence="3" id="KW-0804">Transcription</keyword>
<evidence type="ECO:0000256" key="1">
    <source>
        <dbReference type="ARBA" id="ARBA00023015"/>
    </source>
</evidence>
<dbReference type="Proteomes" id="UP001332192">
    <property type="component" value="Chromosome"/>
</dbReference>
<keyword evidence="1" id="KW-0805">Transcription regulation</keyword>
<dbReference type="SUPFAM" id="SSF46785">
    <property type="entry name" value="Winged helix' DNA-binding domain"/>
    <property type="match status" value="1"/>
</dbReference>
<evidence type="ECO:0000313" key="6">
    <source>
        <dbReference type="Proteomes" id="UP001332192"/>
    </source>
</evidence>
<accession>A0ABZ1BUM9</accession>